<dbReference type="EMBL" id="CAJNJQ010000212">
    <property type="protein sequence ID" value="CAE7063606.1"/>
    <property type="molecule type" value="Genomic_DNA"/>
</dbReference>
<dbReference type="Proteomes" id="UP000663827">
    <property type="component" value="Unassembled WGS sequence"/>
</dbReference>
<evidence type="ECO:0000313" key="1">
    <source>
        <dbReference type="EMBL" id="CAE7063606.1"/>
    </source>
</evidence>
<protein>
    <submittedName>
        <fullName evidence="1">Uncharacterized protein</fullName>
    </submittedName>
</protein>
<accession>A0A8H3HWN3</accession>
<proteinExistence type="predicted"/>
<dbReference type="AlphaFoldDB" id="A0A8H3HWN3"/>
<organism evidence="1 2">
    <name type="scientific">Rhizoctonia solani</name>
    <dbReference type="NCBI Taxonomy" id="456999"/>
    <lineage>
        <taxon>Eukaryota</taxon>
        <taxon>Fungi</taxon>
        <taxon>Dikarya</taxon>
        <taxon>Basidiomycota</taxon>
        <taxon>Agaricomycotina</taxon>
        <taxon>Agaricomycetes</taxon>
        <taxon>Cantharellales</taxon>
        <taxon>Ceratobasidiaceae</taxon>
        <taxon>Rhizoctonia</taxon>
    </lineage>
</organism>
<name>A0A8H3HWN3_9AGAM</name>
<sequence length="117" mass="12989">MIPSPSTLPHTLSIAAARCPIPTPGCAAQVPPARAQHIETEFTEESSGYQCTGRQLSQELPASHSYPSIAAAWARFRQRVTRVQSPSQQLRLHIVPPFGYPTAYKPYWPIARTEFDD</sequence>
<evidence type="ECO:0000313" key="2">
    <source>
        <dbReference type="Proteomes" id="UP000663827"/>
    </source>
</evidence>
<reference evidence="1" key="1">
    <citation type="submission" date="2021-01" db="EMBL/GenBank/DDBJ databases">
        <authorList>
            <person name="Kaushik A."/>
        </authorList>
    </citation>
    <scope>NUCLEOTIDE SEQUENCE</scope>
    <source>
        <strain evidence="1">AG5</strain>
    </source>
</reference>
<gene>
    <name evidence="1" type="ORF">RDB_LOCUS9836</name>
</gene>
<comment type="caution">
    <text evidence="1">The sequence shown here is derived from an EMBL/GenBank/DDBJ whole genome shotgun (WGS) entry which is preliminary data.</text>
</comment>